<dbReference type="Proteomes" id="UP000629963">
    <property type="component" value="Unassembled WGS sequence"/>
</dbReference>
<organism evidence="4 5">
    <name type="scientific">Flavobacterium kayseriense</name>
    <dbReference type="NCBI Taxonomy" id="2764714"/>
    <lineage>
        <taxon>Bacteria</taxon>
        <taxon>Pseudomonadati</taxon>
        <taxon>Bacteroidota</taxon>
        <taxon>Flavobacteriia</taxon>
        <taxon>Flavobacteriales</taxon>
        <taxon>Flavobacteriaceae</taxon>
        <taxon>Flavobacterium</taxon>
    </lineage>
</organism>
<dbReference type="InterPro" id="IPR002142">
    <property type="entry name" value="Peptidase_S49"/>
</dbReference>
<comment type="similarity">
    <text evidence="1">Belongs to the peptidase S49 family.</text>
</comment>
<gene>
    <name evidence="4" type="ORF">H8R23_05055</name>
</gene>
<evidence type="ECO:0000256" key="1">
    <source>
        <dbReference type="ARBA" id="ARBA00008683"/>
    </source>
</evidence>
<dbReference type="SUPFAM" id="SSF52096">
    <property type="entry name" value="ClpP/crotonase"/>
    <property type="match status" value="1"/>
</dbReference>
<accession>A0ABR7J5G6</accession>
<reference evidence="4 5" key="1">
    <citation type="submission" date="2020-08" db="EMBL/GenBank/DDBJ databases">
        <title>Description of novel Flavobacterium F-380 isolate.</title>
        <authorList>
            <person name="Saticioglu I.B."/>
            <person name="Duman M."/>
            <person name="Altun S."/>
        </authorList>
    </citation>
    <scope>NUCLEOTIDE SEQUENCE [LARGE SCALE GENOMIC DNA]</scope>
    <source>
        <strain evidence="4 5">F-380</strain>
    </source>
</reference>
<feature type="region of interest" description="Disordered" evidence="2">
    <location>
        <begin position="283"/>
        <end position="306"/>
    </location>
</feature>
<dbReference type="InterPro" id="IPR029045">
    <property type="entry name" value="ClpP/crotonase-like_dom_sf"/>
</dbReference>
<evidence type="ECO:0000313" key="5">
    <source>
        <dbReference type="Proteomes" id="UP000629963"/>
    </source>
</evidence>
<keyword evidence="5" id="KW-1185">Reference proteome</keyword>
<feature type="domain" description="Peptidase S49" evidence="3">
    <location>
        <begin position="137"/>
        <end position="282"/>
    </location>
</feature>
<dbReference type="PANTHER" id="PTHR42987:SF7">
    <property type="entry name" value="SIGNAL PEPTIDE PEPTIDASE SPPA-RELATED"/>
    <property type="match status" value="1"/>
</dbReference>
<dbReference type="Gene3D" id="3.90.226.10">
    <property type="entry name" value="2-enoyl-CoA Hydratase, Chain A, domain 1"/>
    <property type="match status" value="1"/>
</dbReference>
<evidence type="ECO:0000259" key="3">
    <source>
        <dbReference type="Pfam" id="PF01343"/>
    </source>
</evidence>
<dbReference type="PANTHER" id="PTHR42987">
    <property type="entry name" value="PEPTIDASE S49"/>
    <property type="match status" value="1"/>
</dbReference>
<comment type="caution">
    <text evidence="4">The sequence shown here is derived from an EMBL/GenBank/DDBJ whole genome shotgun (WGS) entry which is preliminary data.</text>
</comment>
<dbReference type="RefSeq" id="WP_187009321.1">
    <property type="nucleotide sequence ID" value="NZ_JACRUI010000001.1"/>
</dbReference>
<protein>
    <submittedName>
        <fullName evidence="4">S49 family peptidase</fullName>
    </submittedName>
</protein>
<evidence type="ECO:0000313" key="4">
    <source>
        <dbReference type="EMBL" id="MBC5840766.1"/>
    </source>
</evidence>
<dbReference type="Pfam" id="PF01343">
    <property type="entry name" value="Peptidase_S49"/>
    <property type="match status" value="1"/>
</dbReference>
<dbReference type="EMBL" id="JACRUJ010000001">
    <property type="protein sequence ID" value="MBC5840766.1"/>
    <property type="molecule type" value="Genomic_DNA"/>
</dbReference>
<sequence>MSQNLDTLFSGKFYIDQSYGLGLVPSLISIFTGKTSVEKTEADKIKNITKISLNANASAMEVNSTLSDTTKKVVVLDFKQPVVKFSTYNWLGTQSYIAMLETLKNDPAVVGVVVDTDSGGGQVYGTPEFYDAVQSFSRVKTIGIYTNGYLCSGAYYFAAAATFIMANKRADAIGSIGGYTVMVNYDGMMEKYGAKVHTLYSDLSPEKNKGHRGVMDGTDEGGKEYIKTELNPMVTTFHVDMKVGRPQLDPKVFLGGTWSGEEAVALGLVDSNGSLQDAVAEVWSRSKSDNTNSNNNSNLKKGNMSKTTKSFPAIQTLIGIEGEGIATISTVLGNKGVQLTEAQLEVLENALVANEAAVTAANGKVATAEGVVTALGTSIDAVLTTAKVAVAAEATIETKITSLGAEIARLGAIPGAKATKAKAEGDSFEEEDNIVNAADAHNEFYNKA</sequence>
<proteinExistence type="inferred from homology"/>
<evidence type="ECO:0000256" key="2">
    <source>
        <dbReference type="SAM" id="MobiDB-lite"/>
    </source>
</evidence>
<name>A0ABR7J5G6_9FLAO</name>
<feature type="compositionally biased region" description="Low complexity" evidence="2">
    <location>
        <begin position="289"/>
        <end position="306"/>
    </location>
</feature>